<dbReference type="EMBL" id="DP000011">
    <property type="protein sequence ID" value="ABA98313.2"/>
    <property type="molecule type" value="Genomic_DNA"/>
</dbReference>
<protein>
    <submittedName>
        <fullName evidence="1">Uncharacterized protein</fullName>
    </submittedName>
</protein>
<reference evidence="1" key="3">
    <citation type="submission" date="2006-01" db="EMBL/GenBank/DDBJ databases">
        <authorList>
            <person name="Buell R."/>
        </authorList>
    </citation>
    <scope>NUCLEOTIDE SEQUENCE</scope>
</reference>
<dbReference type="AlphaFoldDB" id="Q2QQJ0"/>
<accession>Q2QQJ0</accession>
<evidence type="ECO:0000313" key="1">
    <source>
        <dbReference type="EMBL" id="ABA98313.2"/>
    </source>
</evidence>
<reference evidence="1" key="2">
    <citation type="submission" date="2005-04" db="EMBL/GenBank/DDBJ databases">
        <authorList>
            <person name="Buell C.R."/>
            <person name="Wing R.A."/>
            <person name="McCombie W.A."/>
            <person name="Ouyang S."/>
        </authorList>
    </citation>
    <scope>NUCLEOTIDE SEQUENCE</scope>
</reference>
<organism evidence="1">
    <name type="scientific">Oryza sativa subsp. japonica</name>
    <name type="common">Rice</name>
    <dbReference type="NCBI Taxonomy" id="39947"/>
    <lineage>
        <taxon>Eukaryota</taxon>
        <taxon>Viridiplantae</taxon>
        <taxon>Streptophyta</taxon>
        <taxon>Embryophyta</taxon>
        <taxon>Tracheophyta</taxon>
        <taxon>Spermatophyta</taxon>
        <taxon>Magnoliopsida</taxon>
        <taxon>Liliopsida</taxon>
        <taxon>Poales</taxon>
        <taxon>Poaceae</taxon>
        <taxon>BOP clade</taxon>
        <taxon>Oryzoideae</taxon>
        <taxon>Oryzeae</taxon>
        <taxon>Oryzinae</taxon>
        <taxon>Oryza</taxon>
        <taxon>Oryza sativa</taxon>
    </lineage>
</organism>
<gene>
    <name evidence="1" type="ordered locus">LOC_Os12g30870</name>
</gene>
<sequence>MARLERLEVEDGPDRKI</sequence>
<reference evidence="1" key="1">
    <citation type="journal article" date="2005" name="BMC Biol.">
        <title>The sequence of rice chromosomes 11 and 12, rich in disease resistance genes and recent gene duplications.</title>
        <authorList>
            <consortium name="The rice chromosomes 11 and 12 sequencing consortia"/>
        </authorList>
    </citation>
    <scope>NUCLEOTIDE SEQUENCE [LARGE SCALE GENOMIC DNA]</scope>
</reference>
<proteinExistence type="predicted"/>
<name>Q2QQJ0_ORYSJ</name>